<evidence type="ECO:0000256" key="3">
    <source>
        <dbReference type="ARBA" id="ARBA00022691"/>
    </source>
</evidence>
<accession>A0A4R8W9I3</accession>
<evidence type="ECO:0000256" key="2">
    <source>
        <dbReference type="ARBA" id="ARBA00022679"/>
    </source>
</evidence>
<keyword evidence="2 5" id="KW-0808">Transferase</keyword>
<dbReference type="EMBL" id="SOFM01000016">
    <property type="protein sequence ID" value="TFC05298.1"/>
    <property type="molecule type" value="Genomic_DNA"/>
</dbReference>
<comment type="caution">
    <text evidence="5">The sequence shown here is derived from an EMBL/GenBank/DDBJ whole genome shotgun (WGS) entry which is preliminary data.</text>
</comment>
<dbReference type="InterPro" id="IPR029063">
    <property type="entry name" value="SAM-dependent_MTases_sf"/>
</dbReference>
<dbReference type="SUPFAM" id="SSF53335">
    <property type="entry name" value="S-adenosyl-L-methionine-dependent methyltransferases"/>
    <property type="match status" value="1"/>
</dbReference>
<evidence type="ECO:0000256" key="1">
    <source>
        <dbReference type="ARBA" id="ARBA00022603"/>
    </source>
</evidence>
<keyword evidence="6" id="KW-1185">Reference proteome</keyword>
<dbReference type="Proteomes" id="UP000297643">
    <property type="component" value="Unassembled WGS sequence"/>
</dbReference>
<proteinExistence type="predicted"/>
<gene>
    <name evidence="5" type="ORF">E3O32_06365</name>
</gene>
<dbReference type="InterPro" id="IPR041698">
    <property type="entry name" value="Methyltransf_25"/>
</dbReference>
<evidence type="ECO:0000259" key="4">
    <source>
        <dbReference type="Pfam" id="PF13649"/>
    </source>
</evidence>
<keyword evidence="1 5" id="KW-0489">Methyltransferase</keyword>
<dbReference type="PANTHER" id="PTHR43464">
    <property type="entry name" value="METHYLTRANSFERASE"/>
    <property type="match status" value="1"/>
</dbReference>
<evidence type="ECO:0000313" key="6">
    <source>
        <dbReference type="Proteomes" id="UP000297643"/>
    </source>
</evidence>
<sequence length="230" mass="24731">MRSPAAEPCEDCHAGSRIERRDLALDANEWDDRYRQAREGQDARLWSALPAQLVQDTVTPWRAGRALDLATGDGRNAIWLAGRGWNVTGLDFSAEAIAQAGEHARAAGVDVTWLVADATTWQPEERFDLVTVMYLHLPEALFRTLLARALGWLAPGGHLLVLGHDRANIGAGGPGPGNPDILYTPELLASIVGPERVLRCETVSRDLATDPESPADTGGVALDTILVATA</sequence>
<dbReference type="AlphaFoldDB" id="A0A4R8W9I3"/>
<dbReference type="GO" id="GO:0008168">
    <property type="term" value="F:methyltransferase activity"/>
    <property type="evidence" value="ECO:0007669"/>
    <property type="project" value="UniProtKB-KW"/>
</dbReference>
<feature type="domain" description="Methyltransferase" evidence="4">
    <location>
        <begin position="67"/>
        <end position="157"/>
    </location>
</feature>
<dbReference type="CDD" id="cd02440">
    <property type="entry name" value="AdoMet_MTases"/>
    <property type="match status" value="1"/>
</dbReference>
<dbReference type="Pfam" id="PF13649">
    <property type="entry name" value="Methyltransf_25"/>
    <property type="match status" value="1"/>
</dbReference>
<organism evidence="5 6">
    <name type="scientific">Cryobacterium mannosilyticum</name>
    <dbReference type="NCBI Taxonomy" id="1259190"/>
    <lineage>
        <taxon>Bacteria</taxon>
        <taxon>Bacillati</taxon>
        <taxon>Actinomycetota</taxon>
        <taxon>Actinomycetes</taxon>
        <taxon>Micrococcales</taxon>
        <taxon>Microbacteriaceae</taxon>
        <taxon>Cryobacterium</taxon>
    </lineage>
</organism>
<keyword evidence="3" id="KW-0949">S-adenosyl-L-methionine</keyword>
<reference evidence="5 6" key="1">
    <citation type="submission" date="2019-03" db="EMBL/GenBank/DDBJ databases">
        <title>Genomics of glacier-inhabiting Cryobacterium strains.</title>
        <authorList>
            <person name="Liu Q."/>
            <person name="Xin Y.-H."/>
        </authorList>
    </citation>
    <scope>NUCLEOTIDE SEQUENCE [LARGE SCALE GENOMIC DNA]</scope>
    <source>
        <strain evidence="5 6">RHLT2-21</strain>
    </source>
</reference>
<dbReference type="GO" id="GO:0032259">
    <property type="term" value="P:methylation"/>
    <property type="evidence" value="ECO:0007669"/>
    <property type="project" value="UniProtKB-KW"/>
</dbReference>
<evidence type="ECO:0000313" key="5">
    <source>
        <dbReference type="EMBL" id="TFC05298.1"/>
    </source>
</evidence>
<protein>
    <submittedName>
        <fullName evidence="5">Class I SAM-dependent methyltransferase</fullName>
    </submittedName>
</protein>
<dbReference type="PANTHER" id="PTHR43464:SF19">
    <property type="entry name" value="UBIQUINONE BIOSYNTHESIS O-METHYLTRANSFERASE, MITOCHONDRIAL"/>
    <property type="match status" value="1"/>
</dbReference>
<dbReference type="Gene3D" id="3.40.50.150">
    <property type="entry name" value="Vaccinia Virus protein VP39"/>
    <property type="match status" value="1"/>
</dbReference>
<name>A0A4R8W9I3_9MICO</name>